<name>A0A540VEU5_9CHLR</name>
<keyword evidence="3" id="KW-1185">Reference proteome</keyword>
<keyword evidence="1" id="KW-0812">Transmembrane</keyword>
<feature type="transmembrane region" description="Helical" evidence="1">
    <location>
        <begin position="34"/>
        <end position="52"/>
    </location>
</feature>
<gene>
    <name evidence="2" type="ORF">FKZ61_13015</name>
</gene>
<keyword evidence="1" id="KW-1133">Transmembrane helix</keyword>
<proteinExistence type="predicted"/>
<sequence>MSRLVLRLVINAAALWVAARLVSGIAVESDAVSLLIVALIFGLVNALIKPIVALFTCPFYLLTLGLFTFVVNALMLMLTSYLSGGRFVVQGFVPALLGGIVISVVSTVLSIVLVDED</sequence>
<dbReference type="AlphaFoldDB" id="A0A540VEU5"/>
<dbReference type="OrthoDB" id="163172at2"/>
<protein>
    <submittedName>
        <fullName evidence="2">Phage holin family protein</fullName>
    </submittedName>
</protein>
<accession>A0A540VEU5</accession>
<dbReference type="PANTHER" id="PTHR37309">
    <property type="entry name" value="SLR0284 PROTEIN"/>
    <property type="match status" value="1"/>
</dbReference>
<feature type="transmembrane region" description="Helical" evidence="1">
    <location>
        <begin position="87"/>
        <end position="114"/>
    </location>
</feature>
<dbReference type="EMBL" id="VIGC01000015">
    <property type="protein sequence ID" value="TQE95288.1"/>
    <property type="molecule type" value="Genomic_DNA"/>
</dbReference>
<dbReference type="RefSeq" id="WP_141610566.1">
    <property type="nucleotide sequence ID" value="NZ_VIGC02000015.1"/>
</dbReference>
<reference evidence="2 3" key="1">
    <citation type="submission" date="2019-06" db="EMBL/GenBank/DDBJ databases">
        <title>Genome sequence of Litorilinea aerophila BAA-2444.</title>
        <authorList>
            <person name="Maclea K.S."/>
            <person name="Maurais E.G."/>
            <person name="Iannazzi L.C."/>
        </authorList>
    </citation>
    <scope>NUCLEOTIDE SEQUENCE [LARGE SCALE GENOMIC DNA]</scope>
    <source>
        <strain evidence="2 3">ATCC BAA-2444</strain>
    </source>
</reference>
<evidence type="ECO:0000313" key="3">
    <source>
        <dbReference type="Proteomes" id="UP000317371"/>
    </source>
</evidence>
<dbReference type="PANTHER" id="PTHR37309:SF1">
    <property type="entry name" value="SLR0284 PROTEIN"/>
    <property type="match status" value="1"/>
</dbReference>
<dbReference type="Pfam" id="PF04020">
    <property type="entry name" value="Phage_holin_4_2"/>
    <property type="match status" value="1"/>
</dbReference>
<keyword evidence="1" id="KW-0472">Membrane</keyword>
<organism evidence="2 3">
    <name type="scientific">Litorilinea aerophila</name>
    <dbReference type="NCBI Taxonomy" id="1204385"/>
    <lineage>
        <taxon>Bacteria</taxon>
        <taxon>Bacillati</taxon>
        <taxon>Chloroflexota</taxon>
        <taxon>Caldilineae</taxon>
        <taxon>Caldilineales</taxon>
        <taxon>Caldilineaceae</taxon>
        <taxon>Litorilinea</taxon>
    </lineage>
</organism>
<evidence type="ECO:0000256" key="1">
    <source>
        <dbReference type="SAM" id="Phobius"/>
    </source>
</evidence>
<dbReference type="InParanoid" id="A0A540VEU5"/>
<feature type="transmembrane region" description="Helical" evidence="1">
    <location>
        <begin position="59"/>
        <end position="81"/>
    </location>
</feature>
<dbReference type="FunCoup" id="A0A540VEU5">
    <property type="interactions" value="8"/>
</dbReference>
<comment type="caution">
    <text evidence="2">The sequence shown here is derived from an EMBL/GenBank/DDBJ whole genome shotgun (WGS) entry which is preliminary data.</text>
</comment>
<dbReference type="Proteomes" id="UP000317371">
    <property type="component" value="Unassembled WGS sequence"/>
</dbReference>
<evidence type="ECO:0000313" key="2">
    <source>
        <dbReference type="EMBL" id="TQE95288.1"/>
    </source>
</evidence>
<dbReference type="InterPro" id="IPR007165">
    <property type="entry name" value="Phage_holin_4_2"/>
</dbReference>